<evidence type="ECO:0000313" key="1">
    <source>
        <dbReference type="EMBL" id="ETP16767.1"/>
    </source>
</evidence>
<gene>
    <name evidence="1" type="ORF">F441_08690</name>
</gene>
<dbReference type="Proteomes" id="UP000018958">
    <property type="component" value="Unassembled WGS sequence"/>
</dbReference>
<name>W2X2N2_PHYNI</name>
<protein>
    <submittedName>
        <fullName evidence="1">Uncharacterized protein</fullName>
    </submittedName>
</protein>
<reference evidence="1 2" key="1">
    <citation type="submission" date="2013-11" db="EMBL/GenBank/DDBJ databases">
        <title>The Genome Sequence of Phytophthora parasitica CJ01A1.</title>
        <authorList>
            <consortium name="The Broad Institute Genomics Platform"/>
            <person name="Russ C."/>
            <person name="Tyler B."/>
            <person name="Panabieres F."/>
            <person name="Shan W."/>
            <person name="Tripathy S."/>
            <person name="Grunwald N."/>
            <person name="Machado M."/>
            <person name="Johnson C.S."/>
            <person name="Walker B."/>
            <person name="Young S.K."/>
            <person name="Zeng Q."/>
            <person name="Gargeya S."/>
            <person name="Fitzgerald M."/>
            <person name="Haas B."/>
            <person name="Abouelleil A."/>
            <person name="Allen A.W."/>
            <person name="Alvarado L."/>
            <person name="Arachchi H.M."/>
            <person name="Berlin A.M."/>
            <person name="Chapman S.B."/>
            <person name="Gainer-Dewar J."/>
            <person name="Goldberg J."/>
            <person name="Griggs A."/>
            <person name="Gujja S."/>
            <person name="Hansen M."/>
            <person name="Howarth C."/>
            <person name="Imamovic A."/>
            <person name="Ireland A."/>
            <person name="Larimer J."/>
            <person name="McCowan C."/>
            <person name="Murphy C."/>
            <person name="Pearson M."/>
            <person name="Poon T.W."/>
            <person name="Priest M."/>
            <person name="Roberts A."/>
            <person name="Saif S."/>
            <person name="Shea T."/>
            <person name="Sisk P."/>
            <person name="Sykes S."/>
            <person name="Wortman J."/>
            <person name="Nusbaum C."/>
            <person name="Birren B."/>
        </authorList>
    </citation>
    <scope>NUCLEOTIDE SEQUENCE [LARGE SCALE GENOMIC DNA]</scope>
    <source>
        <strain evidence="1 2">CJ01A1</strain>
    </source>
</reference>
<organism evidence="1 2">
    <name type="scientific">Phytophthora nicotianae CJ01A1</name>
    <dbReference type="NCBI Taxonomy" id="1317063"/>
    <lineage>
        <taxon>Eukaryota</taxon>
        <taxon>Sar</taxon>
        <taxon>Stramenopiles</taxon>
        <taxon>Oomycota</taxon>
        <taxon>Peronosporomycetes</taxon>
        <taxon>Peronosporales</taxon>
        <taxon>Peronosporaceae</taxon>
        <taxon>Phytophthora</taxon>
    </lineage>
</organism>
<proteinExistence type="predicted"/>
<dbReference type="AlphaFoldDB" id="W2X2N2"/>
<dbReference type="EMBL" id="ANIX01001745">
    <property type="protein sequence ID" value="ETP16767.1"/>
    <property type="molecule type" value="Genomic_DNA"/>
</dbReference>
<sequence length="38" mass="4044">MIHIGGDPQNGEVLYKKKAVCCAGKAESELLGRSGRNL</sequence>
<evidence type="ECO:0000313" key="2">
    <source>
        <dbReference type="Proteomes" id="UP000018958"/>
    </source>
</evidence>
<accession>W2X2N2</accession>
<comment type="caution">
    <text evidence="1">The sequence shown here is derived from an EMBL/GenBank/DDBJ whole genome shotgun (WGS) entry which is preliminary data.</text>
</comment>